<evidence type="ECO:0000313" key="3">
    <source>
        <dbReference type="Proteomes" id="UP001499984"/>
    </source>
</evidence>
<reference evidence="3" key="1">
    <citation type="journal article" date="2019" name="Int. J. Syst. Evol. Microbiol.">
        <title>The Global Catalogue of Microorganisms (GCM) 10K type strain sequencing project: providing services to taxonomists for standard genome sequencing and annotation.</title>
        <authorList>
            <consortium name="The Broad Institute Genomics Platform"/>
            <consortium name="The Broad Institute Genome Sequencing Center for Infectious Disease"/>
            <person name="Wu L."/>
            <person name="Ma J."/>
        </authorList>
    </citation>
    <scope>NUCLEOTIDE SEQUENCE [LARGE SCALE GENOMIC DNA]</scope>
    <source>
        <strain evidence="3">JCM 16925</strain>
    </source>
</reference>
<dbReference type="EMBL" id="BAAAZY010000010">
    <property type="protein sequence ID" value="GAA4057923.1"/>
    <property type="molecule type" value="Genomic_DNA"/>
</dbReference>
<dbReference type="RefSeq" id="WP_250086511.1">
    <property type="nucleotide sequence ID" value="NZ_BAAAZY010000010.1"/>
</dbReference>
<organism evidence="2 3">
    <name type="scientific">Streptomyces shaanxiensis</name>
    <dbReference type="NCBI Taxonomy" id="653357"/>
    <lineage>
        <taxon>Bacteria</taxon>
        <taxon>Bacillati</taxon>
        <taxon>Actinomycetota</taxon>
        <taxon>Actinomycetes</taxon>
        <taxon>Kitasatosporales</taxon>
        <taxon>Streptomycetaceae</taxon>
        <taxon>Streptomyces</taxon>
    </lineage>
</organism>
<gene>
    <name evidence="2" type="ORF">GCM10022233_33060</name>
</gene>
<dbReference type="Proteomes" id="UP001499984">
    <property type="component" value="Unassembled WGS sequence"/>
</dbReference>
<sequence>MIELSEMIRELRQELINALTDGSGGPLRFELGPVEVEATVAVGRKGGAQGKVRFWVVESAADVAMESSRTHRITLTLKPTLVAPDGVQHSVLISGDEALGER</sequence>
<keyword evidence="3" id="KW-1185">Reference proteome</keyword>
<accession>A0ABP7V2M4</accession>
<feature type="domain" description="Trypsin-co-occurring" evidence="1">
    <location>
        <begin position="2"/>
        <end position="79"/>
    </location>
</feature>
<dbReference type="InterPro" id="IPR045608">
    <property type="entry name" value="Trypco2"/>
</dbReference>
<name>A0ABP7V2M4_9ACTN</name>
<comment type="caution">
    <text evidence="2">The sequence shown here is derived from an EMBL/GenBank/DDBJ whole genome shotgun (WGS) entry which is preliminary data.</text>
</comment>
<evidence type="ECO:0000313" key="2">
    <source>
        <dbReference type="EMBL" id="GAA4057923.1"/>
    </source>
</evidence>
<proteinExistence type="predicted"/>
<protein>
    <recommendedName>
        <fullName evidence="1">Trypsin-co-occurring domain-containing protein</fullName>
    </recommendedName>
</protein>
<dbReference type="Pfam" id="PF19631">
    <property type="entry name" value="Trypco2"/>
    <property type="match status" value="1"/>
</dbReference>
<evidence type="ECO:0000259" key="1">
    <source>
        <dbReference type="Pfam" id="PF19631"/>
    </source>
</evidence>